<dbReference type="SUPFAM" id="SSF103473">
    <property type="entry name" value="MFS general substrate transporter"/>
    <property type="match status" value="1"/>
</dbReference>
<evidence type="ECO:0000256" key="9">
    <source>
        <dbReference type="RuleBase" id="RU003346"/>
    </source>
</evidence>
<evidence type="ECO:0000256" key="1">
    <source>
        <dbReference type="ARBA" id="ARBA00004141"/>
    </source>
</evidence>
<dbReference type="GO" id="GO:0016020">
    <property type="term" value="C:membrane"/>
    <property type="evidence" value="ECO:0007669"/>
    <property type="project" value="UniProtKB-SubCell"/>
</dbReference>
<feature type="transmembrane region" description="Helical" evidence="10">
    <location>
        <begin position="466"/>
        <end position="486"/>
    </location>
</feature>
<feature type="transmembrane region" description="Helical" evidence="10">
    <location>
        <begin position="331"/>
        <end position="351"/>
    </location>
</feature>
<dbReference type="InterPro" id="IPR036259">
    <property type="entry name" value="MFS_trans_sf"/>
</dbReference>
<feature type="transmembrane region" description="Helical" evidence="10">
    <location>
        <begin position="402"/>
        <end position="425"/>
    </location>
</feature>
<dbReference type="Gene3D" id="1.20.1250.20">
    <property type="entry name" value="MFS general substrate transporter like domains"/>
    <property type="match status" value="1"/>
</dbReference>
<dbReference type="VEuPathDB" id="FungiDB:BON22_1868"/>
<feature type="transmembrane region" description="Helical" evidence="10">
    <location>
        <begin position="27"/>
        <end position="57"/>
    </location>
</feature>
<proteinExistence type="inferred from homology"/>
<feature type="transmembrane region" description="Helical" evidence="10">
    <location>
        <begin position="77"/>
        <end position="97"/>
    </location>
</feature>
<evidence type="ECO:0000256" key="3">
    <source>
        <dbReference type="ARBA" id="ARBA00022448"/>
    </source>
</evidence>
<dbReference type="PROSITE" id="PS00216">
    <property type="entry name" value="SUGAR_TRANSPORT_1"/>
    <property type="match status" value="1"/>
</dbReference>
<sequence length="559" mass="61767">MPLSKYFTMFQRHETRPTPPQIYNARIYWSAIVASWVAVIIGYDAGFIGGAVALSSFKAEFGFNDMSASKQSTTSEQIISLFHVGAFFGALFTYPLAHYTGRKMSLLVATLLLIVGSAIQLASSTSIGLGPMYAGRVLTGVGIGAVSNVAPMYAAEIAPPSIRGQLIGFYEIAWQVGGVFGFWINYGTSVNIADTEAKQWQIPVAIQLVPPGILAMTLWSLPESPRWLLGVGRREKAIKNLCYLRKLDPDHEYIAYEMNIFEQEIIEKSETVGTGLFDPFKTIITSKALTKRLALSSASFIIQNTVAVNAVNYYSPKIFQTMGIDSVESSLLSTGVFGIIKGVCCLIWSMCIVDRYGRRTSSIFGLVMCSLCFWYIGAYIKISDPASRIASGDAQIDAGGKAALALFYIWTICYAFSWSGTPWVWNSEAFSTTIRSATSSVNAASNWFWAFIMARFTAQMITTMKYGIFFFFGACMTVALPLYMYFYPETKNVPPEYIDELFNHPAWKAHGIVMEKIAMDQSRANSVNLPLQDSDTNGKESFALDELLVDDKKKPSQSV</sequence>
<dbReference type="EMBL" id="MPUK01000003">
    <property type="protein sequence ID" value="ONH68140.1"/>
    <property type="molecule type" value="Genomic_DNA"/>
</dbReference>
<keyword evidence="4 10" id="KW-0812">Transmembrane</keyword>
<comment type="similarity">
    <text evidence="2 9">Belongs to the major facilitator superfamily. Sugar transporter (TC 2.A.1.1) family.</text>
</comment>
<dbReference type="InterPro" id="IPR003663">
    <property type="entry name" value="Sugar/inositol_transpt"/>
</dbReference>
<dbReference type="PRINTS" id="PR00171">
    <property type="entry name" value="SUGRTRNSPORT"/>
</dbReference>
<evidence type="ECO:0000256" key="6">
    <source>
        <dbReference type="ARBA" id="ARBA00022989"/>
    </source>
</evidence>
<dbReference type="PROSITE" id="PS00217">
    <property type="entry name" value="SUGAR_TRANSPORT_2"/>
    <property type="match status" value="1"/>
</dbReference>
<feature type="transmembrane region" description="Helical" evidence="10">
    <location>
        <begin position="166"/>
        <end position="184"/>
    </location>
</feature>
<name>A0A1V2L8R8_CYBFA</name>
<keyword evidence="6 10" id="KW-1133">Transmembrane helix</keyword>
<dbReference type="OMA" id="QVENLEW"/>
<accession>A0A1V2L8R8</accession>
<comment type="subcellular location">
    <subcellularLocation>
        <location evidence="1">Membrane</location>
        <topology evidence="1">Multi-pass membrane protein</topology>
    </subcellularLocation>
</comment>
<feature type="transmembrane region" description="Helical" evidence="10">
    <location>
        <begin position="104"/>
        <end position="121"/>
    </location>
</feature>
<dbReference type="PANTHER" id="PTHR48022">
    <property type="entry name" value="PLASTIDIC GLUCOSE TRANSPORTER 4"/>
    <property type="match status" value="1"/>
</dbReference>
<feature type="transmembrane region" description="Helical" evidence="10">
    <location>
        <begin position="293"/>
        <end position="311"/>
    </location>
</feature>
<dbReference type="NCBIfam" id="TIGR00879">
    <property type="entry name" value="SP"/>
    <property type="match status" value="1"/>
</dbReference>
<organism evidence="12 13">
    <name type="scientific">Cyberlindnera fabianii</name>
    <name type="common">Yeast</name>
    <name type="synonym">Hansenula fabianii</name>
    <dbReference type="NCBI Taxonomy" id="36022"/>
    <lineage>
        <taxon>Eukaryota</taxon>
        <taxon>Fungi</taxon>
        <taxon>Dikarya</taxon>
        <taxon>Ascomycota</taxon>
        <taxon>Saccharomycotina</taxon>
        <taxon>Saccharomycetes</taxon>
        <taxon>Phaffomycetales</taxon>
        <taxon>Phaffomycetaceae</taxon>
        <taxon>Cyberlindnera</taxon>
    </lineage>
</organism>
<evidence type="ECO:0000259" key="11">
    <source>
        <dbReference type="PROSITE" id="PS50850"/>
    </source>
</evidence>
<evidence type="ECO:0000256" key="5">
    <source>
        <dbReference type="ARBA" id="ARBA00022911"/>
    </source>
</evidence>
<feature type="transmembrane region" description="Helical" evidence="10">
    <location>
        <begin position="363"/>
        <end position="382"/>
    </location>
</feature>
<dbReference type="Proteomes" id="UP000189513">
    <property type="component" value="Unassembled WGS sequence"/>
</dbReference>
<keyword evidence="5" id="KW-0672">Quinate metabolism</keyword>
<comment type="caution">
    <text evidence="12">The sequence shown here is derived from an EMBL/GenBank/DDBJ whole genome shotgun (WGS) entry which is preliminary data.</text>
</comment>
<dbReference type="STRING" id="36022.A0A1V2L8R8"/>
<dbReference type="InterPro" id="IPR005828">
    <property type="entry name" value="MFS_sugar_transport-like"/>
</dbReference>
<dbReference type="FunFam" id="1.20.1250.20:FF:000026">
    <property type="entry name" value="MFS quinate transporter QutD"/>
    <property type="match status" value="1"/>
</dbReference>
<evidence type="ECO:0000256" key="8">
    <source>
        <dbReference type="ARBA" id="ARBA00043213"/>
    </source>
</evidence>
<evidence type="ECO:0000256" key="7">
    <source>
        <dbReference type="ARBA" id="ARBA00023136"/>
    </source>
</evidence>
<dbReference type="Pfam" id="PF00083">
    <property type="entry name" value="Sugar_tr"/>
    <property type="match status" value="1"/>
</dbReference>
<keyword evidence="7 10" id="KW-0472">Membrane</keyword>
<keyword evidence="3 9" id="KW-0813">Transport</keyword>
<dbReference type="InterPro" id="IPR020846">
    <property type="entry name" value="MFS_dom"/>
</dbReference>
<dbReference type="GO" id="GO:0005351">
    <property type="term" value="F:carbohydrate:proton symporter activity"/>
    <property type="evidence" value="ECO:0007669"/>
    <property type="project" value="TreeGrafter"/>
</dbReference>
<dbReference type="PANTHER" id="PTHR48022:SF34">
    <property type="entry name" value="MAJOR FACILITATOR SUPERFAMILY (MFS) PROFILE DOMAIN-CONTAINING PROTEIN-RELATED"/>
    <property type="match status" value="1"/>
</dbReference>
<dbReference type="AlphaFoldDB" id="A0A1V2L8R8"/>
<gene>
    <name evidence="12" type="ORF">BON22_1868</name>
</gene>
<dbReference type="InterPro" id="IPR050360">
    <property type="entry name" value="MFS_Sugar_Transporters"/>
</dbReference>
<feature type="domain" description="Major facilitator superfamily (MFS) profile" evidence="11">
    <location>
        <begin position="30"/>
        <end position="491"/>
    </location>
</feature>
<evidence type="ECO:0000313" key="12">
    <source>
        <dbReference type="EMBL" id="ONH68140.1"/>
    </source>
</evidence>
<dbReference type="PROSITE" id="PS50850">
    <property type="entry name" value="MFS"/>
    <property type="match status" value="1"/>
</dbReference>
<evidence type="ECO:0000256" key="10">
    <source>
        <dbReference type="SAM" id="Phobius"/>
    </source>
</evidence>
<evidence type="ECO:0000256" key="4">
    <source>
        <dbReference type="ARBA" id="ARBA00022692"/>
    </source>
</evidence>
<dbReference type="InterPro" id="IPR005829">
    <property type="entry name" value="Sugar_transporter_CS"/>
</dbReference>
<reference evidence="13" key="1">
    <citation type="journal article" date="2017" name="Genome Announc.">
        <title>Genome sequences of Cyberlindnera fabianii 65, Pichia kudriavzevii 129, and Saccharomyces cerevisiae 131 isolated from fermented masau fruits in Zimbabwe.</title>
        <authorList>
            <person name="van Rijswijck I.M.H."/>
            <person name="Derks M.F.L."/>
            <person name="Abee T."/>
            <person name="de Ridder D."/>
            <person name="Smid E.J."/>
        </authorList>
    </citation>
    <scope>NUCLEOTIDE SEQUENCE [LARGE SCALE GENOMIC DNA]</scope>
    <source>
        <strain evidence="13">65</strain>
    </source>
</reference>
<protein>
    <recommendedName>
        <fullName evidence="8">Quinate transporter</fullName>
    </recommendedName>
</protein>
<evidence type="ECO:0000256" key="2">
    <source>
        <dbReference type="ARBA" id="ARBA00010992"/>
    </source>
</evidence>
<keyword evidence="13" id="KW-1185">Reference proteome</keyword>
<evidence type="ECO:0000313" key="13">
    <source>
        <dbReference type="Proteomes" id="UP000189513"/>
    </source>
</evidence>